<dbReference type="Pfam" id="PF07729">
    <property type="entry name" value="FCD"/>
    <property type="match status" value="1"/>
</dbReference>
<evidence type="ECO:0000259" key="4">
    <source>
        <dbReference type="PROSITE" id="PS50949"/>
    </source>
</evidence>
<dbReference type="InterPro" id="IPR008920">
    <property type="entry name" value="TF_FadR/GntR_C"/>
</dbReference>
<dbReference type="SMART" id="SM00895">
    <property type="entry name" value="FCD"/>
    <property type="match status" value="1"/>
</dbReference>
<keyword evidence="1" id="KW-0805">Transcription regulation</keyword>
<evidence type="ECO:0000313" key="5">
    <source>
        <dbReference type="EMBL" id="KFB72311.1"/>
    </source>
</evidence>
<organism evidence="5 6">
    <name type="scientific">Candidatus Accumulibacter phosphatis</name>
    <dbReference type="NCBI Taxonomy" id="327160"/>
    <lineage>
        <taxon>Bacteria</taxon>
        <taxon>Pseudomonadati</taxon>
        <taxon>Pseudomonadota</taxon>
        <taxon>Betaproteobacteria</taxon>
        <taxon>Candidatus Accumulibacter</taxon>
    </lineage>
</organism>
<dbReference type="GO" id="GO:0003700">
    <property type="term" value="F:DNA-binding transcription factor activity"/>
    <property type="evidence" value="ECO:0007669"/>
    <property type="project" value="InterPro"/>
</dbReference>
<comment type="caution">
    <text evidence="5">The sequence shown here is derived from an EMBL/GenBank/DDBJ whole genome shotgun (WGS) entry which is preliminary data.</text>
</comment>
<evidence type="ECO:0000256" key="3">
    <source>
        <dbReference type="ARBA" id="ARBA00023163"/>
    </source>
</evidence>
<dbReference type="PANTHER" id="PTHR43537">
    <property type="entry name" value="TRANSCRIPTIONAL REGULATOR, GNTR FAMILY"/>
    <property type="match status" value="1"/>
</dbReference>
<dbReference type="InterPro" id="IPR036390">
    <property type="entry name" value="WH_DNA-bd_sf"/>
</dbReference>
<dbReference type="InterPro" id="IPR036388">
    <property type="entry name" value="WH-like_DNA-bd_sf"/>
</dbReference>
<dbReference type="EMBL" id="JDVG02000405">
    <property type="protein sequence ID" value="KFB72311.1"/>
    <property type="molecule type" value="Genomic_DNA"/>
</dbReference>
<dbReference type="Pfam" id="PF00392">
    <property type="entry name" value="GntR"/>
    <property type="match status" value="1"/>
</dbReference>
<proteinExistence type="predicted"/>
<dbReference type="AlphaFoldDB" id="A0A080LUT0"/>
<dbReference type="SMART" id="SM00345">
    <property type="entry name" value="HTH_GNTR"/>
    <property type="match status" value="1"/>
</dbReference>
<dbReference type="SUPFAM" id="SSF48008">
    <property type="entry name" value="GntR ligand-binding domain-like"/>
    <property type="match status" value="1"/>
</dbReference>
<dbReference type="Gene3D" id="1.10.10.10">
    <property type="entry name" value="Winged helix-like DNA-binding domain superfamily/Winged helix DNA-binding domain"/>
    <property type="match status" value="1"/>
</dbReference>
<evidence type="ECO:0000313" key="6">
    <source>
        <dbReference type="Proteomes" id="UP000020077"/>
    </source>
</evidence>
<dbReference type="Proteomes" id="UP000020077">
    <property type="component" value="Unassembled WGS sequence"/>
</dbReference>
<dbReference type="PRINTS" id="PR00035">
    <property type="entry name" value="HTHGNTR"/>
</dbReference>
<dbReference type="Gene3D" id="1.20.120.530">
    <property type="entry name" value="GntR ligand-binding domain-like"/>
    <property type="match status" value="1"/>
</dbReference>
<dbReference type="GO" id="GO:0003677">
    <property type="term" value="F:DNA binding"/>
    <property type="evidence" value="ECO:0007669"/>
    <property type="project" value="UniProtKB-KW"/>
</dbReference>
<evidence type="ECO:0000256" key="2">
    <source>
        <dbReference type="ARBA" id="ARBA00023125"/>
    </source>
</evidence>
<dbReference type="PROSITE" id="PS50949">
    <property type="entry name" value="HTH_GNTR"/>
    <property type="match status" value="1"/>
</dbReference>
<accession>A0A080LUT0</accession>
<protein>
    <submittedName>
        <fullName evidence="5">Putative L-lactate dehydrogenase operon regulatory protein</fullName>
    </submittedName>
</protein>
<dbReference type="InterPro" id="IPR011711">
    <property type="entry name" value="GntR_C"/>
</dbReference>
<dbReference type="SUPFAM" id="SSF46785">
    <property type="entry name" value="Winged helix' DNA-binding domain"/>
    <property type="match status" value="1"/>
</dbReference>
<gene>
    <name evidence="5" type="primary">lldR_2</name>
    <name evidence="5" type="ORF">AW09_002498</name>
</gene>
<name>A0A080LUT0_9PROT</name>
<feature type="domain" description="HTH gntR-type" evidence="4">
    <location>
        <begin position="14"/>
        <end position="82"/>
    </location>
</feature>
<sequence>MLADEVLQTLDTSLNLTERVAQLLREKVDRGDFAVGTKLPAEGKMAQQLGVSRTVVREAVSRLKSDGLLESRQGSGVFVLSQTGFASVRVNTHGVDSVRAVIEMLDLRRAIETEAAGLAAERATPEQVQGLRMTLAALSAAVADGRDGVEEDVSFHQQIAAATGNRHYVAVLGFLDQLLRKVTRITRANEARRANFAQQVRTEHEAILSAIESRDAAAARRAGRIHMLNAAKRIRQADEMFWNEEGARYAIELQPERE</sequence>
<keyword evidence="2" id="KW-0238">DNA-binding</keyword>
<reference evidence="5 6" key="1">
    <citation type="submission" date="2014-02" db="EMBL/GenBank/DDBJ databases">
        <title>Expanding our view of genomic diversity in Candidatus Accumulibacter clades.</title>
        <authorList>
            <person name="Skennerton C.T."/>
            <person name="Barr J.J."/>
            <person name="Slater F.R."/>
            <person name="Bond P.L."/>
            <person name="Tyson G.W."/>
        </authorList>
    </citation>
    <scope>NUCLEOTIDE SEQUENCE [LARGE SCALE GENOMIC DNA]</scope>
    <source>
        <strain evidence="6">BA-91</strain>
    </source>
</reference>
<dbReference type="CDD" id="cd07377">
    <property type="entry name" value="WHTH_GntR"/>
    <property type="match status" value="1"/>
</dbReference>
<dbReference type="PANTHER" id="PTHR43537:SF5">
    <property type="entry name" value="UXU OPERON TRANSCRIPTIONAL REGULATOR"/>
    <property type="match status" value="1"/>
</dbReference>
<evidence type="ECO:0000256" key="1">
    <source>
        <dbReference type="ARBA" id="ARBA00023015"/>
    </source>
</evidence>
<keyword evidence="3" id="KW-0804">Transcription</keyword>
<dbReference type="InterPro" id="IPR000524">
    <property type="entry name" value="Tscrpt_reg_HTH_GntR"/>
</dbReference>